<evidence type="ECO:0000259" key="9">
    <source>
        <dbReference type="PROSITE" id="PS50106"/>
    </source>
</evidence>
<dbReference type="InterPro" id="IPR001478">
    <property type="entry name" value="PDZ"/>
</dbReference>
<dbReference type="Pfam" id="PF00412">
    <property type="entry name" value="LIM"/>
    <property type="match status" value="4"/>
</dbReference>
<keyword evidence="5 6" id="KW-0440">LIM domain</keyword>
<dbReference type="Gene3D" id="2.10.110.10">
    <property type="entry name" value="Cysteine Rich Protein"/>
    <property type="match status" value="4"/>
</dbReference>
<dbReference type="FunFam" id="2.10.110.10:FF:000020">
    <property type="entry name" value="PDZ and LIM domain protein 5"/>
    <property type="match status" value="1"/>
</dbReference>
<dbReference type="Proteomes" id="UP000070412">
    <property type="component" value="Unassembled WGS sequence"/>
</dbReference>
<dbReference type="InterPro" id="IPR006643">
    <property type="entry name" value="Zasp-like_motif"/>
</dbReference>
<reference evidence="11" key="3">
    <citation type="submission" date="2022-06" db="UniProtKB">
        <authorList>
            <consortium name="EnsemblMetazoa"/>
        </authorList>
    </citation>
    <scope>IDENTIFICATION</scope>
</reference>
<dbReference type="EnsemblMetazoa" id="SSS_6042s_mrna">
    <property type="protein sequence ID" value="KAF7489135.1"/>
    <property type="gene ID" value="SSS_6042"/>
</dbReference>
<dbReference type="InterPro" id="IPR050604">
    <property type="entry name" value="PDZ-LIM_domain"/>
</dbReference>
<dbReference type="AlphaFoldDB" id="A0A834VB62"/>
<feature type="region of interest" description="Disordered" evidence="7">
    <location>
        <begin position="321"/>
        <end position="369"/>
    </location>
</feature>
<dbReference type="InterPro" id="IPR001781">
    <property type="entry name" value="Znf_LIM"/>
</dbReference>
<dbReference type="GO" id="GO:0001725">
    <property type="term" value="C:stress fiber"/>
    <property type="evidence" value="ECO:0007669"/>
    <property type="project" value="TreeGrafter"/>
</dbReference>
<evidence type="ECO:0000259" key="8">
    <source>
        <dbReference type="PROSITE" id="PS50023"/>
    </source>
</evidence>
<keyword evidence="2" id="KW-0963">Cytoplasm</keyword>
<dbReference type="GO" id="GO:0051371">
    <property type="term" value="F:muscle alpha-actinin binding"/>
    <property type="evidence" value="ECO:0007669"/>
    <property type="project" value="TreeGrafter"/>
</dbReference>
<dbReference type="SMART" id="SM00735">
    <property type="entry name" value="ZM"/>
    <property type="match status" value="1"/>
</dbReference>
<dbReference type="SUPFAM" id="SSF57716">
    <property type="entry name" value="Glucocorticoid receptor-like (DNA-binding domain)"/>
    <property type="match status" value="5"/>
</dbReference>
<dbReference type="CDD" id="cd23068">
    <property type="entry name" value="PDZ_ZASP52-like"/>
    <property type="match status" value="1"/>
</dbReference>
<evidence type="ECO:0000313" key="12">
    <source>
        <dbReference type="Proteomes" id="UP000070412"/>
    </source>
</evidence>
<dbReference type="GO" id="GO:0003779">
    <property type="term" value="F:actin binding"/>
    <property type="evidence" value="ECO:0007669"/>
    <property type="project" value="TreeGrafter"/>
</dbReference>
<dbReference type="FunFam" id="2.10.110.10:FF:000073">
    <property type="entry name" value="Uncharacterized protein, isoform Z"/>
    <property type="match status" value="1"/>
</dbReference>
<dbReference type="CDD" id="cd08368">
    <property type="entry name" value="LIM"/>
    <property type="match status" value="1"/>
</dbReference>
<dbReference type="GO" id="GO:0031941">
    <property type="term" value="C:filamentous actin"/>
    <property type="evidence" value="ECO:0007669"/>
    <property type="project" value="TreeGrafter"/>
</dbReference>
<evidence type="ECO:0000256" key="3">
    <source>
        <dbReference type="ARBA" id="ARBA00022723"/>
    </source>
</evidence>
<dbReference type="SMART" id="SM00228">
    <property type="entry name" value="PDZ"/>
    <property type="match status" value="1"/>
</dbReference>
<dbReference type="FunFam" id="2.30.42.10:FF:000055">
    <property type="entry name" value="PDZ and LIM domain protein 3"/>
    <property type="match status" value="1"/>
</dbReference>
<evidence type="ECO:0000256" key="6">
    <source>
        <dbReference type="PROSITE-ProRule" id="PRU00125"/>
    </source>
</evidence>
<feature type="domain" description="LIM zinc-binding" evidence="8">
    <location>
        <begin position="762"/>
        <end position="817"/>
    </location>
</feature>
<dbReference type="SUPFAM" id="SSF50156">
    <property type="entry name" value="PDZ domain-like"/>
    <property type="match status" value="1"/>
</dbReference>
<dbReference type="Pfam" id="PF15936">
    <property type="entry name" value="DUF4749"/>
    <property type="match status" value="1"/>
</dbReference>
<dbReference type="GO" id="GO:0007507">
    <property type="term" value="P:heart development"/>
    <property type="evidence" value="ECO:0007669"/>
    <property type="project" value="TreeGrafter"/>
</dbReference>
<dbReference type="Pfam" id="PF00595">
    <property type="entry name" value="PDZ"/>
    <property type="match status" value="1"/>
</dbReference>
<dbReference type="InterPro" id="IPR036034">
    <property type="entry name" value="PDZ_sf"/>
</dbReference>
<dbReference type="PROSITE" id="PS00478">
    <property type="entry name" value="LIM_DOMAIN_1"/>
    <property type="match status" value="1"/>
</dbReference>
<reference evidence="12" key="1">
    <citation type="journal article" date="2020" name="PLoS Negl. Trop. Dis.">
        <title>High-quality nuclear genome for Sarcoptes scabiei-A critical resource for a neglected parasite.</title>
        <authorList>
            <person name="Korhonen P.K."/>
            <person name="Gasser R.B."/>
            <person name="Ma G."/>
            <person name="Wang T."/>
            <person name="Stroehlein A.J."/>
            <person name="Young N.D."/>
            <person name="Ang C.S."/>
            <person name="Fernando D.D."/>
            <person name="Lu H.C."/>
            <person name="Taylor S."/>
            <person name="Reynolds S.L."/>
            <person name="Mofiz E."/>
            <person name="Najaraj S.H."/>
            <person name="Gowda H."/>
            <person name="Madugundu A."/>
            <person name="Renuse S."/>
            <person name="Holt D."/>
            <person name="Pandey A."/>
            <person name="Papenfuss A.T."/>
            <person name="Fischer K."/>
        </authorList>
    </citation>
    <scope>NUCLEOTIDE SEQUENCE [LARGE SCALE GENOMIC DNA]</scope>
</reference>
<dbReference type="PANTHER" id="PTHR24214">
    <property type="entry name" value="PDZ AND LIM DOMAIN PROTEIN ZASP"/>
    <property type="match status" value="1"/>
</dbReference>
<feature type="compositionally biased region" description="Low complexity" evidence="7">
    <location>
        <begin position="586"/>
        <end position="599"/>
    </location>
</feature>
<dbReference type="CDD" id="cd09461">
    <property type="entry name" value="LIM3_Enigma_like_1"/>
    <property type="match status" value="1"/>
</dbReference>
<dbReference type="GO" id="GO:0030018">
    <property type="term" value="C:Z disc"/>
    <property type="evidence" value="ECO:0007669"/>
    <property type="project" value="TreeGrafter"/>
</dbReference>
<evidence type="ECO:0000256" key="1">
    <source>
        <dbReference type="ARBA" id="ARBA00004496"/>
    </source>
</evidence>
<feature type="compositionally biased region" description="Polar residues" evidence="7">
    <location>
        <begin position="600"/>
        <end position="620"/>
    </location>
</feature>
<dbReference type="PROSITE" id="PS50023">
    <property type="entry name" value="LIM_DOMAIN_2"/>
    <property type="match status" value="3"/>
</dbReference>
<feature type="region of interest" description="Disordered" evidence="7">
    <location>
        <begin position="381"/>
        <end position="406"/>
    </location>
</feature>
<evidence type="ECO:0000313" key="11">
    <source>
        <dbReference type="EnsemblMetazoa" id="KAF7489135.1"/>
    </source>
</evidence>
<sequence>MAAGQFITAKLMRSNHQTPWGFRLQGGQEFQIPLSIAKISDGSLASQAGVQVGDIILKINGIEADQMRHKDAQDAIINAGNCLELYLERGPMNTWRPQVTPIGSIDIRPNQYQTIEQQTYTKTSLAKNPEDHSNIGSGHNVTAKPFGGQPKLVHKQFNSPINLYSEKSLEETLNAHSQVLSSGATGINFMKPDAPINKESAVFQMVQEEEMRKAKGLSGSPENGFYDGGNDGGGPIRHVSAPSGGPRGGPTMNAGGSKNICAHCERLIVGVFVKVNEKCLHAECFVCATCGTSLKNVGYFNINNKLYCDIHARQLKSVLSENGNYPAQPPIQPQPIRASPHRSPELGRSNFASTNISGQHLAPPRITEIPVQVDSYQTSTTTTTTNKVNGFQNYSNQPQSYQQTPSMKPFNAPPIAPKPNFMSNPNRNSMFVNPTTSYSYTSTETHSTDKKDFNYPPPDQPSMNPAANFVSPQLSRRNLAPASALNRPKSCYSSFAPADYSVTTKTYETRTTTNYRDDNLPGTNTYNANFAYPPNTANFASSQTTSYTMRPHQQSTIDPGTAPQSSSYSAPGIGSQPTALPDRSHPYPSSQPQYPMPVVNQSATSTTTYGGKQQMATADSRSIPKRGKGFLQNQMTGGTIPYCGYCNQQIRGQYIMAMNRTWCPDHFVCANTLCKRSLEENGFVEEQGRLYCEKCFEIHFAPGCAKCNQRIKGDCLNALGKQWHPACFTCTHCRKPFGNSSFYLEDSFPYCETDWNNLFTTKCVGCGYPIAAGDRWVEALNQNFHSNCFRCTVCGNQLEGQSFYAKGGRPYCKSHAR</sequence>
<dbReference type="OrthoDB" id="5911912at2759"/>
<evidence type="ECO:0000256" key="7">
    <source>
        <dbReference type="SAM" id="MobiDB-lite"/>
    </source>
</evidence>
<feature type="domain" description="LIM zinc-binding" evidence="8">
    <location>
        <begin position="702"/>
        <end position="761"/>
    </location>
</feature>
<comment type="subcellular location">
    <subcellularLocation>
        <location evidence="1">Cytoplasm</location>
    </subcellularLocation>
</comment>
<protein>
    <submittedName>
        <fullName evidence="10">PDZ and LIM domain protein Zasp</fullName>
    </submittedName>
</protein>
<dbReference type="GO" id="GO:0061061">
    <property type="term" value="P:muscle structure development"/>
    <property type="evidence" value="ECO:0007669"/>
    <property type="project" value="TreeGrafter"/>
</dbReference>
<dbReference type="InterPro" id="IPR031847">
    <property type="entry name" value="PDLI1-4/Zasp-like_mid"/>
</dbReference>
<evidence type="ECO:0000256" key="2">
    <source>
        <dbReference type="ARBA" id="ARBA00022490"/>
    </source>
</evidence>
<accession>A0A834VB62</accession>
<proteinExistence type="predicted"/>
<dbReference type="EMBL" id="WVUK01000065">
    <property type="protein sequence ID" value="KAF7489135.1"/>
    <property type="molecule type" value="Genomic_DNA"/>
</dbReference>
<dbReference type="Gene3D" id="2.30.42.10">
    <property type="match status" value="1"/>
</dbReference>
<feature type="domain" description="PDZ" evidence="9">
    <location>
        <begin position="8"/>
        <end position="91"/>
    </location>
</feature>
<reference evidence="10" key="2">
    <citation type="submission" date="2020-01" db="EMBL/GenBank/DDBJ databases">
        <authorList>
            <person name="Korhonen P.K.K."/>
            <person name="Guangxu M.G."/>
            <person name="Wang T.W."/>
            <person name="Stroehlein A.J.S."/>
            <person name="Young N.D."/>
            <person name="Ang C.-S.A."/>
            <person name="Fernando D.W.F."/>
            <person name="Lu H.L."/>
            <person name="Taylor S.T."/>
            <person name="Ehtesham M.E.M."/>
            <person name="Najaraj S.H.N."/>
            <person name="Harsha G.H.G."/>
            <person name="Madugundu A.M."/>
            <person name="Renuse S.R."/>
            <person name="Holt D.H."/>
            <person name="Pandey A.P."/>
            <person name="Papenfuss A.P."/>
            <person name="Gasser R.B.G."/>
            <person name="Fischer K.F."/>
        </authorList>
    </citation>
    <scope>NUCLEOTIDE SEQUENCE</scope>
    <source>
        <strain evidence="10">SSS_KF_BRIS2020</strain>
    </source>
</reference>
<evidence type="ECO:0000256" key="5">
    <source>
        <dbReference type="ARBA" id="ARBA00023038"/>
    </source>
</evidence>
<dbReference type="PROSITE" id="PS50106">
    <property type="entry name" value="PDZ"/>
    <property type="match status" value="1"/>
</dbReference>
<dbReference type="FunFam" id="2.10.110.10:FF:000060">
    <property type="entry name" value="Uncharacterized protein, isoform Z"/>
    <property type="match status" value="1"/>
</dbReference>
<gene>
    <name evidence="10" type="ORF">SSS_6042</name>
</gene>
<organism evidence="10">
    <name type="scientific">Sarcoptes scabiei</name>
    <name type="common">Itch mite</name>
    <name type="synonym">Acarus scabiei</name>
    <dbReference type="NCBI Taxonomy" id="52283"/>
    <lineage>
        <taxon>Eukaryota</taxon>
        <taxon>Metazoa</taxon>
        <taxon>Ecdysozoa</taxon>
        <taxon>Arthropoda</taxon>
        <taxon>Chelicerata</taxon>
        <taxon>Arachnida</taxon>
        <taxon>Acari</taxon>
        <taxon>Acariformes</taxon>
        <taxon>Sarcoptiformes</taxon>
        <taxon>Astigmata</taxon>
        <taxon>Psoroptidia</taxon>
        <taxon>Sarcoptoidea</taxon>
        <taxon>Sarcoptidae</taxon>
        <taxon>Sarcoptinae</taxon>
        <taxon>Sarcoptes</taxon>
    </lineage>
</organism>
<dbReference type="GO" id="GO:0005912">
    <property type="term" value="C:adherens junction"/>
    <property type="evidence" value="ECO:0007669"/>
    <property type="project" value="TreeGrafter"/>
</dbReference>
<dbReference type="CDD" id="cd09455">
    <property type="entry name" value="LIM1_Enigma_like_1"/>
    <property type="match status" value="1"/>
</dbReference>
<evidence type="ECO:0000313" key="10">
    <source>
        <dbReference type="EMBL" id="KAF7489135.1"/>
    </source>
</evidence>
<dbReference type="PANTHER" id="PTHR24214:SF38">
    <property type="entry name" value="PDZ AND LIM DOMAIN PROTEIN ZASP-RELATED"/>
    <property type="match status" value="1"/>
</dbReference>
<dbReference type="FunFam" id="2.10.110.10:FF:000069">
    <property type="entry name" value="Uncharacterized protein, isoform Z"/>
    <property type="match status" value="1"/>
</dbReference>
<dbReference type="GO" id="GO:0030036">
    <property type="term" value="P:actin cytoskeleton organization"/>
    <property type="evidence" value="ECO:0007669"/>
    <property type="project" value="TreeGrafter"/>
</dbReference>
<feature type="compositionally biased region" description="Low complexity" evidence="7">
    <location>
        <begin position="392"/>
        <end position="405"/>
    </location>
</feature>
<dbReference type="GO" id="GO:0046872">
    <property type="term" value="F:metal ion binding"/>
    <property type="evidence" value="ECO:0007669"/>
    <property type="project" value="UniProtKB-KW"/>
</dbReference>
<feature type="compositionally biased region" description="Polar residues" evidence="7">
    <location>
        <begin position="544"/>
        <end position="569"/>
    </location>
</feature>
<keyword evidence="4 6" id="KW-0862">Zinc</keyword>
<feature type="domain" description="LIM zinc-binding" evidence="8">
    <location>
        <begin position="259"/>
        <end position="318"/>
    </location>
</feature>
<evidence type="ECO:0000256" key="4">
    <source>
        <dbReference type="ARBA" id="ARBA00022833"/>
    </source>
</evidence>
<feature type="region of interest" description="Disordered" evidence="7">
    <location>
        <begin position="544"/>
        <end position="626"/>
    </location>
</feature>
<name>A0A834VB62_SARSC</name>
<keyword evidence="3 6" id="KW-0479">Metal-binding</keyword>
<keyword evidence="12" id="KW-1185">Reference proteome</keyword>
<feature type="region of interest" description="Disordered" evidence="7">
    <location>
        <begin position="227"/>
        <end position="249"/>
    </location>
</feature>
<dbReference type="SMART" id="SM00132">
    <property type="entry name" value="LIM"/>
    <property type="match status" value="4"/>
</dbReference>